<evidence type="ECO:0000313" key="4">
    <source>
        <dbReference type="EMBL" id="CAB4179780.1"/>
    </source>
</evidence>
<evidence type="ECO:0000313" key="7">
    <source>
        <dbReference type="EMBL" id="CAB4192421.1"/>
    </source>
</evidence>
<evidence type="ECO:0000313" key="9">
    <source>
        <dbReference type="EMBL" id="CAB5231490.1"/>
    </source>
</evidence>
<organism evidence="6">
    <name type="scientific">uncultured Caudovirales phage</name>
    <dbReference type="NCBI Taxonomy" id="2100421"/>
    <lineage>
        <taxon>Viruses</taxon>
        <taxon>Duplodnaviria</taxon>
        <taxon>Heunggongvirae</taxon>
        <taxon>Uroviricota</taxon>
        <taxon>Caudoviricetes</taxon>
        <taxon>Peduoviridae</taxon>
        <taxon>Maltschvirus</taxon>
        <taxon>Maltschvirus maltsch</taxon>
    </lineage>
</organism>
<protein>
    <submittedName>
        <fullName evidence="6">Uncharacterized protein</fullName>
    </submittedName>
</protein>
<sequence length="80" mass="9032">MGQWKNFDELESTLTVEELLKILDASREREHENRKFLAALKGIDLDKDNKPEDLADFKGAEAYQKGFGIGLGIGHRVEGE</sequence>
<proteinExistence type="predicted"/>
<dbReference type="EMBL" id="LR796551">
    <property type="protein sequence ID" value="CAB4151075.1"/>
    <property type="molecule type" value="Genomic_DNA"/>
</dbReference>
<dbReference type="EMBL" id="LR796457">
    <property type="protein sequence ID" value="CAB4145682.1"/>
    <property type="molecule type" value="Genomic_DNA"/>
</dbReference>
<dbReference type="EMBL" id="LR798431">
    <property type="protein sequence ID" value="CAB5231490.1"/>
    <property type="molecule type" value="Genomic_DNA"/>
</dbReference>
<name>A0A6J5QWF7_9CAUD</name>
<evidence type="ECO:0000313" key="1">
    <source>
        <dbReference type="EMBL" id="CAB4145682.1"/>
    </source>
</evidence>
<dbReference type="EMBL" id="LR796983">
    <property type="protein sequence ID" value="CAB4179780.1"/>
    <property type="molecule type" value="Genomic_DNA"/>
</dbReference>
<gene>
    <name evidence="4" type="ORF">UFOVP1032_94</name>
    <name evidence="5" type="ORF">UFOVP1125_10</name>
    <name evidence="6" type="ORF">UFOVP1173_108</name>
    <name evidence="7" type="ORF">UFOVP1241_26</name>
    <name evidence="8" type="ORF">UFOVP1491_94</name>
    <name evidence="9" type="ORF">UFOVP1579_94</name>
    <name evidence="1" type="ORF">UFOVP485_27</name>
    <name evidence="2" type="ORF">UFOVP575_131</name>
    <name evidence="3" type="ORF">UFOVP963_29</name>
</gene>
<evidence type="ECO:0000313" key="6">
    <source>
        <dbReference type="EMBL" id="CAB4188999.1"/>
    </source>
</evidence>
<reference evidence="6" key="1">
    <citation type="submission" date="2020-05" db="EMBL/GenBank/DDBJ databases">
        <authorList>
            <person name="Chiriac C."/>
            <person name="Salcher M."/>
            <person name="Ghai R."/>
            <person name="Kavagutti S V."/>
        </authorList>
    </citation>
    <scope>NUCLEOTIDE SEQUENCE</scope>
</reference>
<evidence type="ECO:0000313" key="8">
    <source>
        <dbReference type="EMBL" id="CAB4217812.1"/>
    </source>
</evidence>
<evidence type="ECO:0000313" key="5">
    <source>
        <dbReference type="EMBL" id="CAB4185270.1"/>
    </source>
</evidence>
<dbReference type="EMBL" id="LR797080">
    <property type="protein sequence ID" value="CAB4185270.1"/>
    <property type="molecule type" value="Genomic_DNA"/>
</dbReference>
<accession>A0A6J5QWF7</accession>
<evidence type="ECO:0000313" key="2">
    <source>
        <dbReference type="EMBL" id="CAB4151075.1"/>
    </source>
</evidence>
<dbReference type="EMBL" id="LR797131">
    <property type="protein sequence ID" value="CAB4188999.1"/>
    <property type="molecule type" value="Genomic_DNA"/>
</dbReference>
<dbReference type="EMBL" id="LR797455">
    <property type="protein sequence ID" value="CAB4217812.1"/>
    <property type="molecule type" value="Genomic_DNA"/>
</dbReference>
<evidence type="ECO:0000313" key="3">
    <source>
        <dbReference type="EMBL" id="CAB4174161.1"/>
    </source>
</evidence>
<dbReference type="EMBL" id="LR797188">
    <property type="protein sequence ID" value="CAB4192421.1"/>
    <property type="molecule type" value="Genomic_DNA"/>
</dbReference>
<dbReference type="EMBL" id="LR796915">
    <property type="protein sequence ID" value="CAB4174161.1"/>
    <property type="molecule type" value="Genomic_DNA"/>
</dbReference>